<proteinExistence type="predicted"/>
<dbReference type="InterPro" id="IPR006020">
    <property type="entry name" value="PTB/PI_dom"/>
</dbReference>
<sequence length="313" mass="34124">MEANQNGDNVYREALVFIHSTDFLISVFSKSKKVVICISVRGIKICSPNREVVFMAHALRRVSYVTCDAAHKQVAFLAREPSGEANSQYCHVFVTITSFQASCAEELNRIIGDAFQLAYVRQRMLKLQRNGTETLPSELQAIPRLCDRYTPCIQQSTTETLSNTDVSNDVNFVSSPETVLPLLLELPPPPSCPPPPPKEMDHNKQLAHCSSSPELTASPNAAMSTGTEGPKDPTGCDQPTTNGLSPIRKRVSEPSSCRTGPWPAVTNVNGHSDQNQSTEASNTNSHSAANKCNGSNDLESRSVFLSNGYLVVQ</sequence>
<evidence type="ECO:0000256" key="1">
    <source>
        <dbReference type="SAM" id="MobiDB-lite"/>
    </source>
</evidence>
<feature type="compositionally biased region" description="Polar residues" evidence="1">
    <location>
        <begin position="208"/>
        <end position="227"/>
    </location>
</feature>
<feature type="compositionally biased region" description="Pro residues" evidence="1">
    <location>
        <begin position="188"/>
        <end position="197"/>
    </location>
</feature>
<dbReference type="SUPFAM" id="SSF50729">
    <property type="entry name" value="PH domain-like"/>
    <property type="match status" value="1"/>
</dbReference>
<dbReference type="PANTHER" id="PTHR15832">
    <property type="entry name" value="SHC (SRC HOMOLOGY DOMAIN C-TERMINAL) ADAPTOR HOMOLOG"/>
    <property type="match status" value="1"/>
</dbReference>
<feature type="region of interest" description="Disordered" evidence="1">
    <location>
        <begin position="188"/>
        <end position="299"/>
    </location>
</feature>
<gene>
    <name evidence="3" type="ORF">FBUS_06986</name>
</gene>
<protein>
    <submittedName>
        <fullName evidence="3">Tensin</fullName>
    </submittedName>
</protein>
<dbReference type="Proteomes" id="UP000728185">
    <property type="component" value="Unassembled WGS sequence"/>
</dbReference>
<evidence type="ECO:0000313" key="4">
    <source>
        <dbReference type="Proteomes" id="UP000728185"/>
    </source>
</evidence>
<evidence type="ECO:0000313" key="3">
    <source>
        <dbReference type="EMBL" id="KAA0193442.1"/>
    </source>
</evidence>
<name>A0A8E0RTQ7_9TREM</name>
<comment type="caution">
    <text evidence="3">The sequence shown here is derived from an EMBL/GenBank/DDBJ whole genome shotgun (WGS) entry which is preliminary data.</text>
</comment>
<dbReference type="Gene3D" id="2.30.29.30">
    <property type="entry name" value="Pleckstrin-homology domain (PH domain)/Phosphotyrosine-binding domain (PTB)"/>
    <property type="match status" value="1"/>
</dbReference>
<dbReference type="InterPro" id="IPR011993">
    <property type="entry name" value="PH-like_dom_sf"/>
</dbReference>
<keyword evidence="4" id="KW-1185">Reference proteome</keyword>
<reference evidence="3" key="1">
    <citation type="submission" date="2019-05" db="EMBL/GenBank/DDBJ databases">
        <title>Annotation for the trematode Fasciolopsis buski.</title>
        <authorList>
            <person name="Choi Y.-J."/>
        </authorList>
    </citation>
    <scope>NUCLEOTIDE SEQUENCE</scope>
    <source>
        <strain evidence="3">HT</strain>
        <tissue evidence="3">Whole worm</tissue>
    </source>
</reference>
<dbReference type="AlphaFoldDB" id="A0A8E0RTQ7"/>
<dbReference type="EMBL" id="LUCM01005029">
    <property type="protein sequence ID" value="KAA0193442.1"/>
    <property type="molecule type" value="Genomic_DNA"/>
</dbReference>
<dbReference type="PANTHER" id="PTHR15832:SF2">
    <property type="entry name" value="SH2 DOMAIN-CONTAINING PROTEIN"/>
    <property type="match status" value="1"/>
</dbReference>
<feature type="compositionally biased region" description="Polar residues" evidence="1">
    <location>
        <begin position="266"/>
        <end position="297"/>
    </location>
</feature>
<dbReference type="PROSITE" id="PS01179">
    <property type="entry name" value="PID"/>
    <property type="match status" value="1"/>
</dbReference>
<organism evidence="3 4">
    <name type="scientific">Fasciolopsis buskii</name>
    <dbReference type="NCBI Taxonomy" id="27845"/>
    <lineage>
        <taxon>Eukaryota</taxon>
        <taxon>Metazoa</taxon>
        <taxon>Spiralia</taxon>
        <taxon>Lophotrochozoa</taxon>
        <taxon>Platyhelminthes</taxon>
        <taxon>Trematoda</taxon>
        <taxon>Digenea</taxon>
        <taxon>Plagiorchiida</taxon>
        <taxon>Echinostomata</taxon>
        <taxon>Echinostomatoidea</taxon>
        <taxon>Fasciolidae</taxon>
        <taxon>Fasciolopsis</taxon>
    </lineage>
</organism>
<accession>A0A8E0RTQ7</accession>
<dbReference type="OrthoDB" id="10013007at2759"/>
<feature type="domain" description="PID" evidence="2">
    <location>
        <begin position="33"/>
        <end position="119"/>
    </location>
</feature>
<dbReference type="Pfam" id="PF00640">
    <property type="entry name" value="PID"/>
    <property type="match status" value="1"/>
</dbReference>
<evidence type="ECO:0000259" key="2">
    <source>
        <dbReference type="PROSITE" id="PS01179"/>
    </source>
</evidence>